<feature type="chain" id="PRO_5010263812" description="DUF2066 domain-containing protein" evidence="1">
    <location>
        <begin position="25"/>
        <end position="332"/>
    </location>
</feature>
<dbReference type="AlphaFoldDB" id="A0A1H7JQV0"/>
<keyword evidence="3" id="KW-1185">Reference proteome</keyword>
<evidence type="ECO:0000313" key="2">
    <source>
        <dbReference type="EMBL" id="SEK77078.1"/>
    </source>
</evidence>
<dbReference type="Proteomes" id="UP000182719">
    <property type="component" value="Unassembled WGS sequence"/>
</dbReference>
<evidence type="ECO:0000256" key="1">
    <source>
        <dbReference type="SAM" id="SignalP"/>
    </source>
</evidence>
<name>A0A1H7JQV0_STIAU</name>
<accession>A0A1H7JQV0</accession>
<evidence type="ECO:0008006" key="4">
    <source>
        <dbReference type="Google" id="ProtNLM"/>
    </source>
</evidence>
<proteinExistence type="predicted"/>
<reference evidence="3" key="1">
    <citation type="submission" date="2016-10" db="EMBL/GenBank/DDBJ databases">
        <authorList>
            <person name="Varghese N."/>
            <person name="Submissions S."/>
        </authorList>
    </citation>
    <scope>NUCLEOTIDE SEQUENCE [LARGE SCALE GENOMIC DNA]</scope>
    <source>
        <strain evidence="3">DSM 17044</strain>
    </source>
</reference>
<organism evidence="2 3">
    <name type="scientific">Stigmatella aurantiaca</name>
    <dbReference type="NCBI Taxonomy" id="41"/>
    <lineage>
        <taxon>Bacteria</taxon>
        <taxon>Pseudomonadati</taxon>
        <taxon>Myxococcota</taxon>
        <taxon>Myxococcia</taxon>
        <taxon>Myxococcales</taxon>
        <taxon>Cystobacterineae</taxon>
        <taxon>Archangiaceae</taxon>
        <taxon>Stigmatella</taxon>
    </lineage>
</organism>
<dbReference type="EMBL" id="FOAP01000002">
    <property type="protein sequence ID" value="SEK77078.1"/>
    <property type="molecule type" value="Genomic_DNA"/>
</dbReference>
<evidence type="ECO:0000313" key="3">
    <source>
        <dbReference type="Proteomes" id="UP000182719"/>
    </source>
</evidence>
<keyword evidence="1" id="KW-0732">Signal</keyword>
<sequence length="332" mass="36056">MPLMRACAPLLGILLLLGAPPAHAQEDWFASLYTPGGIELRADSRVFSLYALLNRTGYDTGTLRREHPVPAWQYAPARARVREALGGADPSVAQRAQAFFDAHPVPLERYLAVTVRMQDEDAPPEPRELAGLEVLLDRVEAHWPVPALRAETFADHRAAMRAYLPLLDAPWRRTHQLLRLPEGQPALRVVVNLLDAEGQAHGFRTGQGAVVVVGPSQTPALETVMWEYARAMLPPRIAEQAQARWAAGPALLREAQALGAKETTVGAYATALLSRALALAALGAPPSAYDKAGREGYFGLKELAGSFDNPRPVDGWALEGLARVGSERPSRK</sequence>
<feature type="signal peptide" evidence="1">
    <location>
        <begin position="1"/>
        <end position="24"/>
    </location>
</feature>
<protein>
    <recommendedName>
        <fullName evidence="4">DUF2066 domain-containing protein</fullName>
    </recommendedName>
</protein>
<gene>
    <name evidence="2" type="ORF">SAMN05444354_102301</name>
</gene>